<dbReference type="Pfam" id="PF00501">
    <property type="entry name" value="AMP-binding"/>
    <property type="match status" value="1"/>
</dbReference>
<evidence type="ECO:0000313" key="4">
    <source>
        <dbReference type="Proteomes" id="UP001597299"/>
    </source>
</evidence>
<feature type="domain" description="AMP-binding enzyme C-terminal" evidence="2">
    <location>
        <begin position="412"/>
        <end position="486"/>
    </location>
</feature>
<evidence type="ECO:0000259" key="2">
    <source>
        <dbReference type="Pfam" id="PF13193"/>
    </source>
</evidence>
<dbReference type="EMBL" id="JBHUHD010000001">
    <property type="protein sequence ID" value="MFD2142916.1"/>
    <property type="molecule type" value="Genomic_DNA"/>
</dbReference>
<dbReference type="InterPro" id="IPR025110">
    <property type="entry name" value="AMP-bd_C"/>
</dbReference>
<organism evidence="3 4">
    <name type="scientific">Ancylobacter oerskovii</name>
    <dbReference type="NCBI Taxonomy" id="459519"/>
    <lineage>
        <taxon>Bacteria</taxon>
        <taxon>Pseudomonadati</taxon>
        <taxon>Pseudomonadota</taxon>
        <taxon>Alphaproteobacteria</taxon>
        <taxon>Hyphomicrobiales</taxon>
        <taxon>Xanthobacteraceae</taxon>
        <taxon>Ancylobacter</taxon>
    </lineage>
</organism>
<reference evidence="4" key="1">
    <citation type="journal article" date="2019" name="Int. J. Syst. Evol. Microbiol.">
        <title>The Global Catalogue of Microorganisms (GCM) 10K type strain sequencing project: providing services to taxonomists for standard genome sequencing and annotation.</title>
        <authorList>
            <consortium name="The Broad Institute Genomics Platform"/>
            <consortium name="The Broad Institute Genome Sequencing Center for Infectious Disease"/>
            <person name="Wu L."/>
            <person name="Ma J."/>
        </authorList>
    </citation>
    <scope>NUCLEOTIDE SEQUENCE [LARGE SCALE GENOMIC DNA]</scope>
    <source>
        <strain evidence="4">CCM 7435</strain>
    </source>
</reference>
<dbReference type="InterPro" id="IPR045851">
    <property type="entry name" value="AMP-bd_C_sf"/>
</dbReference>
<protein>
    <submittedName>
        <fullName evidence="3">Class I adenylate-forming enzyme family protein</fullName>
    </submittedName>
</protein>
<dbReference type="Pfam" id="PF13193">
    <property type="entry name" value="AMP-binding_C"/>
    <property type="match status" value="1"/>
</dbReference>
<dbReference type="PANTHER" id="PTHR43767">
    <property type="entry name" value="LONG-CHAIN-FATTY-ACID--COA LIGASE"/>
    <property type="match status" value="1"/>
</dbReference>
<comment type="caution">
    <text evidence="3">The sequence shown here is derived from an EMBL/GenBank/DDBJ whole genome shotgun (WGS) entry which is preliminary data.</text>
</comment>
<dbReference type="SUPFAM" id="SSF56801">
    <property type="entry name" value="Acetyl-CoA synthetase-like"/>
    <property type="match status" value="1"/>
</dbReference>
<evidence type="ECO:0000259" key="1">
    <source>
        <dbReference type="Pfam" id="PF00501"/>
    </source>
</evidence>
<name>A0ABW4Z2U5_9HYPH</name>
<gene>
    <name evidence="3" type="ORF">ACFSNC_21115</name>
</gene>
<dbReference type="InterPro" id="IPR042099">
    <property type="entry name" value="ANL_N_sf"/>
</dbReference>
<dbReference type="PROSITE" id="PS00455">
    <property type="entry name" value="AMP_BINDING"/>
    <property type="match status" value="1"/>
</dbReference>
<sequence length="509" mass="55397">MYPIDLFYRQAARTPDRIAVEFGEERCTYAQLLARSSALAAGLQAQDPTPGSRIGICCYNHLEHLIAWLAILAAGKVWVPLYPRNKSAEIGGSISFTEMSIVIADAAAVPLVEGAGARILIADAKGGAGTTGGLARAHEGGRPRFHPLPLDATQAIKFTGGSTGKPKGVMQPYRSWNTNIITQILAWDLKPGDRLLAVAPITHGTSTYILPTLATGGTLVLMDQPRPEEVLHALSQERIATTFLPPTVIYMMMQLPEARRGTYDHLRNLVYGSGPMRADAIAEAQSIFGPRICSTYGQTEAPQIATMISAEQLAMPELRASVGRETVLTRVAIMDEEGKLLPDGELGEIVIRGDLLMTGYWRQPEKTEQTIVDGWLHTGDIGQFDDSGFLYLKGRSKDLIITGGFNVYPVDVEPVIAEHHAVSDCAVFGVPDEKWGEAVHAAVEIREGASFDAQDIIRFVKDRLGSVKAPKSVAVYDRLPRNSYGKLQKQALVDDYIARAAREDKEVHS</sequence>
<dbReference type="Proteomes" id="UP001597299">
    <property type="component" value="Unassembled WGS sequence"/>
</dbReference>
<dbReference type="Gene3D" id="3.30.300.30">
    <property type="match status" value="1"/>
</dbReference>
<dbReference type="Gene3D" id="3.40.50.12780">
    <property type="entry name" value="N-terminal domain of ligase-like"/>
    <property type="match status" value="1"/>
</dbReference>
<dbReference type="PANTHER" id="PTHR43767:SF7">
    <property type="entry name" value="MEDIUM_LONG-CHAIN-FATTY-ACID--COA LIGASE FADD8"/>
    <property type="match status" value="1"/>
</dbReference>
<feature type="domain" description="AMP-dependent synthetase/ligase" evidence="1">
    <location>
        <begin position="7"/>
        <end position="361"/>
    </location>
</feature>
<dbReference type="InterPro" id="IPR020845">
    <property type="entry name" value="AMP-binding_CS"/>
</dbReference>
<proteinExistence type="predicted"/>
<keyword evidence="4" id="KW-1185">Reference proteome</keyword>
<dbReference type="InterPro" id="IPR050237">
    <property type="entry name" value="ATP-dep_AMP-bd_enzyme"/>
</dbReference>
<evidence type="ECO:0000313" key="3">
    <source>
        <dbReference type="EMBL" id="MFD2142916.1"/>
    </source>
</evidence>
<accession>A0ABW4Z2U5</accession>
<dbReference type="RefSeq" id="WP_213356122.1">
    <property type="nucleotide sequence ID" value="NZ_JAHBGB010000044.1"/>
</dbReference>
<dbReference type="InterPro" id="IPR000873">
    <property type="entry name" value="AMP-dep_synth/lig_dom"/>
</dbReference>